<keyword evidence="2" id="KW-0732">Signal</keyword>
<evidence type="ECO:0000313" key="4">
    <source>
        <dbReference type="EMBL" id="VDI49369.1"/>
    </source>
</evidence>
<dbReference type="PANTHER" id="PTHR43903">
    <property type="entry name" value="NEUROLIGIN"/>
    <property type="match status" value="1"/>
</dbReference>
<dbReference type="Pfam" id="PF00135">
    <property type="entry name" value="COesterase"/>
    <property type="match status" value="1"/>
</dbReference>
<feature type="signal peptide" evidence="2">
    <location>
        <begin position="1"/>
        <end position="17"/>
    </location>
</feature>
<accession>A0A8B6FJ49</accession>
<feature type="chain" id="PRO_5032592841" description="Carboxylesterase type B domain-containing protein" evidence="2">
    <location>
        <begin position="18"/>
        <end position="469"/>
    </location>
</feature>
<protein>
    <recommendedName>
        <fullName evidence="3">Carboxylesterase type B domain-containing protein</fullName>
    </recommendedName>
</protein>
<evidence type="ECO:0000313" key="5">
    <source>
        <dbReference type="Proteomes" id="UP000596742"/>
    </source>
</evidence>
<organism evidence="4 5">
    <name type="scientific">Mytilus galloprovincialis</name>
    <name type="common">Mediterranean mussel</name>
    <dbReference type="NCBI Taxonomy" id="29158"/>
    <lineage>
        <taxon>Eukaryota</taxon>
        <taxon>Metazoa</taxon>
        <taxon>Spiralia</taxon>
        <taxon>Lophotrochozoa</taxon>
        <taxon>Mollusca</taxon>
        <taxon>Bivalvia</taxon>
        <taxon>Autobranchia</taxon>
        <taxon>Pteriomorphia</taxon>
        <taxon>Mytilida</taxon>
        <taxon>Mytiloidea</taxon>
        <taxon>Mytilidae</taxon>
        <taxon>Mytilinae</taxon>
        <taxon>Mytilus</taxon>
    </lineage>
</organism>
<proteinExistence type="inferred from homology"/>
<comment type="caution">
    <text evidence="4">The sequence shown here is derived from an EMBL/GenBank/DDBJ whole genome shotgun (WGS) entry which is preliminary data.</text>
</comment>
<comment type="similarity">
    <text evidence="1">Belongs to the type-B carboxylesterase/lipase family.</text>
</comment>
<dbReference type="InterPro" id="IPR029058">
    <property type="entry name" value="AB_hydrolase_fold"/>
</dbReference>
<name>A0A8B6FJ49_MYTGA</name>
<evidence type="ECO:0000259" key="3">
    <source>
        <dbReference type="Pfam" id="PF00135"/>
    </source>
</evidence>
<dbReference type="Gene3D" id="3.40.50.1820">
    <property type="entry name" value="alpha/beta hydrolase"/>
    <property type="match status" value="2"/>
</dbReference>
<reference evidence="4" key="1">
    <citation type="submission" date="2018-11" db="EMBL/GenBank/DDBJ databases">
        <authorList>
            <person name="Alioto T."/>
            <person name="Alioto T."/>
        </authorList>
    </citation>
    <scope>NUCLEOTIDE SEQUENCE</scope>
</reference>
<gene>
    <name evidence="4" type="ORF">MGAL_10B006855</name>
</gene>
<evidence type="ECO:0000256" key="2">
    <source>
        <dbReference type="SAM" id="SignalP"/>
    </source>
</evidence>
<dbReference type="InterPro" id="IPR002018">
    <property type="entry name" value="CarbesteraseB"/>
</dbReference>
<dbReference type="EMBL" id="UYJE01006826">
    <property type="protein sequence ID" value="VDI49369.1"/>
    <property type="molecule type" value="Genomic_DNA"/>
</dbReference>
<feature type="domain" description="Carboxylesterase type B" evidence="3">
    <location>
        <begin position="23"/>
        <end position="246"/>
    </location>
</feature>
<dbReference type="SUPFAM" id="SSF53474">
    <property type="entry name" value="alpha/beta-Hydrolases"/>
    <property type="match status" value="1"/>
</dbReference>
<sequence>MSKILIFLTFVLSTSYCFPTCIRRTRYGKVRGKVTTRVPQVEVEEYLGVPYASPPTGHLRYKRPQKPMEWNPRILDTTTLPSACPQEQRSHINFHRPGFDNFNEDCLYMNIYVPRINKRALPILLFIHGGSNIVGMGAVFDGDILSANGEIIVITFNYRLGNLGFFADPSKGIKGNNGLMDQVLAMKWIQRNIKYFNGDPSKVTLYGHSAGAGNVGVHLLSDLAKGLFRNSIIHSGAPISHWFLSKCITTSRVSNIPQTCRPGYSLITTEKQQINWVVIDGEFLKGSPEKLYTCGKFHPGPVLLMMARDEGHPLDISTFREPNLDQALGFYGPNLFAEKPDFADNVKKEIKIWERLNLSSYPPALQVRADLGIFAPMMKLADMMSKWQKNVYTLSFDYVSQNVPGPDWIGVQHGWDIFYVFGVPTVGHPKFSYTPRDAEVSKRTMQLISNFVKKGYDIKTHCPWMKVLG</sequence>
<dbReference type="InterPro" id="IPR051093">
    <property type="entry name" value="Neuroligin/BSAL"/>
</dbReference>
<dbReference type="AlphaFoldDB" id="A0A8B6FJ49"/>
<evidence type="ECO:0000256" key="1">
    <source>
        <dbReference type="ARBA" id="ARBA00005964"/>
    </source>
</evidence>
<dbReference type="OrthoDB" id="19653at2759"/>
<keyword evidence="5" id="KW-1185">Reference proteome</keyword>
<dbReference type="Proteomes" id="UP000596742">
    <property type="component" value="Unassembled WGS sequence"/>
</dbReference>